<comment type="pathway">
    <text evidence="1 4">Glycan biosynthesis; trehalose biosynthesis.</text>
</comment>
<evidence type="ECO:0000313" key="5">
    <source>
        <dbReference type="EMBL" id="TMQ51065.1"/>
    </source>
</evidence>
<dbReference type="Proteomes" id="UP000320184">
    <property type="component" value="Unassembled WGS sequence"/>
</dbReference>
<dbReference type="GO" id="GO:0004805">
    <property type="term" value="F:trehalose-phosphatase activity"/>
    <property type="evidence" value="ECO:0007669"/>
    <property type="project" value="UniProtKB-EC"/>
</dbReference>
<comment type="similarity">
    <text evidence="2 4">Belongs to the trehalose phosphatase family.</text>
</comment>
<sequence length="271" mass="30210">MARLKPLWLHLNDLAARLARSSSVALACDYDGTLTPIAEHPAKAQLSSRAGSALMRLSRLPDVHLAVLSGRGLDDLVQCIPVNGIFLAGVAGLETQDETGRRDIHVDHTHEIPPELRQDLLRWCERFEGAWLEDKNLAFALHYRAVKPELQAAFGAGVRRRVRPHQSRVVLVHGKRVFEVTPAVQRDKSVALVDWLARQRPEMSSFYFGDDTNDEPVFDRVKDRGGVTVAVGRLASHAEYGVGSTEEVVWFLEWLEREWSLRAGAGEPVTA</sequence>
<accession>A0A538SI69</accession>
<reference evidence="5 6" key="1">
    <citation type="journal article" date="2019" name="Nat. Microbiol.">
        <title>Mediterranean grassland soil C-N compound turnover is dependent on rainfall and depth, and is mediated by genomically divergent microorganisms.</title>
        <authorList>
            <person name="Diamond S."/>
            <person name="Andeer P.F."/>
            <person name="Li Z."/>
            <person name="Crits-Christoph A."/>
            <person name="Burstein D."/>
            <person name="Anantharaman K."/>
            <person name="Lane K.R."/>
            <person name="Thomas B.C."/>
            <person name="Pan C."/>
            <person name="Northen T.R."/>
            <person name="Banfield J.F."/>
        </authorList>
    </citation>
    <scope>NUCLEOTIDE SEQUENCE [LARGE SCALE GENOMIC DNA]</scope>
    <source>
        <strain evidence="5">WS_3</strain>
    </source>
</reference>
<organism evidence="5 6">
    <name type="scientific">Eiseniibacteriota bacterium</name>
    <dbReference type="NCBI Taxonomy" id="2212470"/>
    <lineage>
        <taxon>Bacteria</taxon>
        <taxon>Candidatus Eiseniibacteriota</taxon>
    </lineage>
</organism>
<dbReference type="EMBL" id="VBOT01000082">
    <property type="protein sequence ID" value="TMQ51065.1"/>
    <property type="molecule type" value="Genomic_DNA"/>
</dbReference>
<dbReference type="InterPro" id="IPR006379">
    <property type="entry name" value="HAD-SF_hydro_IIB"/>
</dbReference>
<dbReference type="PANTHER" id="PTHR43768:SF3">
    <property type="entry name" value="TREHALOSE 6-PHOSPHATE PHOSPHATASE"/>
    <property type="match status" value="1"/>
</dbReference>
<name>A0A538SI69_UNCEI</name>
<evidence type="ECO:0000313" key="6">
    <source>
        <dbReference type="Proteomes" id="UP000320184"/>
    </source>
</evidence>
<comment type="catalytic activity">
    <reaction evidence="4">
        <text>alpha,alpha-trehalose 6-phosphate + H2O = alpha,alpha-trehalose + phosphate</text>
        <dbReference type="Rhea" id="RHEA:23420"/>
        <dbReference type="ChEBI" id="CHEBI:15377"/>
        <dbReference type="ChEBI" id="CHEBI:16551"/>
        <dbReference type="ChEBI" id="CHEBI:43474"/>
        <dbReference type="ChEBI" id="CHEBI:58429"/>
        <dbReference type="EC" id="3.1.3.12"/>
    </reaction>
</comment>
<dbReference type="NCBIfam" id="TIGR01484">
    <property type="entry name" value="HAD-SF-IIB"/>
    <property type="match status" value="1"/>
</dbReference>
<dbReference type="EC" id="3.1.3.12" evidence="4"/>
<proteinExistence type="inferred from homology"/>
<evidence type="ECO:0000256" key="4">
    <source>
        <dbReference type="RuleBase" id="RU361117"/>
    </source>
</evidence>
<dbReference type="InterPro" id="IPR044651">
    <property type="entry name" value="OTSB-like"/>
</dbReference>
<protein>
    <recommendedName>
        <fullName evidence="4">Trehalose 6-phosphate phosphatase</fullName>
        <ecNumber evidence="4">3.1.3.12</ecNumber>
    </recommendedName>
</protein>
<comment type="cofactor">
    <cofactor evidence="4">
        <name>Mg(2+)</name>
        <dbReference type="ChEBI" id="CHEBI:18420"/>
    </cofactor>
</comment>
<gene>
    <name evidence="5" type="primary">otsB</name>
    <name evidence="5" type="ORF">E6K73_06790</name>
</gene>
<dbReference type="Gene3D" id="3.40.50.1000">
    <property type="entry name" value="HAD superfamily/HAD-like"/>
    <property type="match status" value="1"/>
</dbReference>
<dbReference type="Pfam" id="PF02358">
    <property type="entry name" value="Trehalose_PPase"/>
    <property type="match status" value="1"/>
</dbReference>
<evidence type="ECO:0000256" key="1">
    <source>
        <dbReference type="ARBA" id="ARBA00005199"/>
    </source>
</evidence>
<dbReference type="InterPro" id="IPR003337">
    <property type="entry name" value="Trehalose_PPase"/>
</dbReference>
<dbReference type="UniPathway" id="UPA00299"/>
<evidence type="ECO:0000256" key="3">
    <source>
        <dbReference type="ARBA" id="ARBA00022801"/>
    </source>
</evidence>
<dbReference type="InterPro" id="IPR023214">
    <property type="entry name" value="HAD_sf"/>
</dbReference>
<dbReference type="InterPro" id="IPR036412">
    <property type="entry name" value="HAD-like_sf"/>
</dbReference>
<keyword evidence="4" id="KW-0479">Metal-binding</keyword>
<evidence type="ECO:0000256" key="2">
    <source>
        <dbReference type="ARBA" id="ARBA00008770"/>
    </source>
</evidence>
<dbReference type="AlphaFoldDB" id="A0A538SI69"/>
<keyword evidence="3 4" id="KW-0378">Hydrolase</keyword>
<dbReference type="SUPFAM" id="SSF56784">
    <property type="entry name" value="HAD-like"/>
    <property type="match status" value="1"/>
</dbReference>
<dbReference type="GO" id="GO:0005992">
    <property type="term" value="P:trehalose biosynthetic process"/>
    <property type="evidence" value="ECO:0007669"/>
    <property type="project" value="UniProtKB-UniPathway"/>
</dbReference>
<comment type="function">
    <text evidence="4">Removes the phosphate from trehalose 6-phosphate to produce free trehalose.</text>
</comment>
<keyword evidence="4" id="KW-0460">Magnesium</keyword>
<dbReference type="NCBIfam" id="TIGR00685">
    <property type="entry name" value="T6PP"/>
    <property type="match status" value="1"/>
</dbReference>
<dbReference type="Gene3D" id="3.30.70.1020">
    <property type="entry name" value="Trehalose-6-phosphate phosphatase related protein, domain 2"/>
    <property type="match status" value="1"/>
</dbReference>
<comment type="caution">
    <text evidence="5">The sequence shown here is derived from an EMBL/GenBank/DDBJ whole genome shotgun (WGS) entry which is preliminary data.</text>
</comment>
<dbReference type="PANTHER" id="PTHR43768">
    <property type="entry name" value="TREHALOSE 6-PHOSPHATE PHOSPHATASE"/>
    <property type="match status" value="1"/>
</dbReference>
<dbReference type="GO" id="GO:0046872">
    <property type="term" value="F:metal ion binding"/>
    <property type="evidence" value="ECO:0007669"/>
    <property type="project" value="UniProtKB-KW"/>
</dbReference>